<feature type="domain" description="Cytochrome b561 bacterial/Ni-hydrogenase" evidence="14">
    <location>
        <begin position="18"/>
        <end position="193"/>
    </location>
</feature>
<comment type="caution">
    <text evidence="15">The sequence shown here is derived from an EMBL/GenBank/DDBJ whole genome shotgun (WGS) entry which is preliminary data.</text>
</comment>
<keyword evidence="16" id="KW-1185">Reference proteome</keyword>
<evidence type="ECO:0000256" key="1">
    <source>
        <dbReference type="ARBA" id="ARBA00001970"/>
    </source>
</evidence>
<feature type="transmembrane region" description="Helical" evidence="13">
    <location>
        <begin position="25"/>
        <end position="47"/>
    </location>
</feature>
<keyword evidence="9 13" id="KW-1133">Transmembrane helix</keyword>
<gene>
    <name evidence="15" type="ORF">ACFOW3_03385</name>
</gene>
<evidence type="ECO:0000256" key="9">
    <source>
        <dbReference type="ARBA" id="ARBA00022989"/>
    </source>
</evidence>
<evidence type="ECO:0000256" key="10">
    <source>
        <dbReference type="ARBA" id="ARBA00023004"/>
    </source>
</evidence>
<evidence type="ECO:0000256" key="4">
    <source>
        <dbReference type="ARBA" id="ARBA00022475"/>
    </source>
</evidence>
<evidence type="ECO:0000313" key="15">
    <source>
        <dbReference type="EMBL" id="MFC3933660.1"/>
    </source>
</evidence>
<evidence type="ECO:0000256" key="6">
    <source>
        <dbReference type="ARBA" id="ARBA00022692"/>
    </source>
</evidence>
<evidence type="ECO:0000256" key="2">
    <source>
        <dbReference type="ARBA" id="ARBA00004651"/>
    </source>
</evidence>
<dbReference type="PANTHER" id="PTHR30529">
    <property type="entry name" value="CYTOCHROME B561"/>
    <property type="match status" value="1"/>
</dbReference>
<name>A0ABV8D531_9BURK</name>
<keyword evidence="7" id="KW-0479">Metal-binding</keyword>
<keyword evidence="6 13" id="KW-0812">Transmembrane</keyword>
<dbReference type="PANTHER" id="PTHR30529:SF1">
    <property type="entry name" value="CYTOCHROME B561 HOMOLOG 2"/>
    <property type="match status" value="1"/>
</dbReference>
<evidence type="ECO:0000256" key="5">
    <source>
        <dbReference type="ARBA" id="ARBA00022617"/>
    </source>
</evidence>
<keyword evidence="8" id="KW-0249">Electron transport</keyword>
<evidence type="ECO:0000256" key="3">
    <source>
        <dbReference type="ARBA" id="ARBA00022448"/>
    </source>
</evidence>
<dbReference type="InterPro" id="IPR016174">
    <property type="entry name" value="Di-haem_cyt_TM"/>
</dbReference>
<dbReference type="SUPFAM" id="SSF81342">
    <property type="entry name" value="Transmembrane di-heme cytochromes"/>
    <property type="match status" value="1"/>
</dbReference>
<dbReference type="RefSeq" id="WP_055401652.1">
    <property type="nucleotide sequence ID" value="NZ_JAMXAX010000027.1"/>
</dbReference>
<keyword evidence="11 13" id="KW-0472">Membrane</keyword>
<sequence length="194" mass="21433">MTASATATRTAADAPPRRYTRTAMLLHWVLGLALIGLFGVGIYMTGLPFSPQRLKLYNWHKWAGVTILVLSVLRLLWRATHRPPALPAAIENAMPGWQKLAHHATHGLLYTLFFAVPLIGWAYSSAAGFPIVFLGLWQLPDFVPVSKELAEAIKPWHQYTAFAMAGLVVLHIAGALKHQIVDRDGLIARMLPGR</sequence>
<keyword evidence="10" id="KW-0408">Iron</keyword>
<evidence type="ECO:0000256" key="11">
    <source>
        <dbReference type="ARBA" id="ARBA00023136"/>
    </source>
</evidence>
<evidence type="ECO:0000256" key="12">
    <source>
        <dbReference type="ARBA" id="ARBA00037975"/>
    </source>
</evidence>
<keyword evidence="3" id="KW-0813">Transport</keyword>
<evidence type="ECO:0000256" key="13">
    <source>
        <dbReference type="SAM" id="Phobius"/>
    </source>
</evidence>
<dbReference type="InterPro" id="IPR052168">
    <property type="entry name" value="Cytochrome_b561_oxidase"/>
</dbReference>
<dbReference type="InterPro" id="IPR011577">
    <property type="entry name" value="Cyt_b561_bac/Ni-Hgenase"/>
</dbReference>
<keyword evidence="5" id="KW-0349">Heme</keyword>
<evidence type="ECO:0000256" key="7">
    <source>
        <dbReference type="ARBA" id="ARBA00022723"/>
    </source>
</evidence>
<proteinExistence type="inferred from homology"/>
<feature type="transmembrane region" description="Helical" evidence="13">
    <location>
        <begin position="156"/>
        <end position="176"/>
    </location>
</feature>
<dbReference type="Proteomes" id="UP001595693">
    <property type="component" value="Unassembled WGS sequence"/>
</dbReference>
<protein>
    <submittedName>
        <fullName evidence="15">Cytochrome b</fullName>
    </submittedName>
</protein>
<comment type="cofactor">
    <cofactor evidence="1">
        <name>heme b</name>
        <dbReference type="ChEBI" id="CHEBI:60344"/>
    </cofactor>
</comment>
<feature type="transmembrane region" description="Helical" evidence="13">
    <location>
        <begin position="108"/>
        <end position="136"/>
    </location>
</feature>
<evidence type="ECO:0000313" key="16">
    <source>
        <dbReference type="Proteomes" id="UP001595693"/>
    </source>
</evidence>
<keyword evidence="4" id="KW-1003">Cell membrane</keyword>
<dbReference type="Gene3D" id="1.20.950.20">
    <property type="entry name" value="Transmembrane di-heme cytochromes, Chain C"/>
    <property type="match status" value="1"/>
</dbReference>
<evidence type="ECO:0000259" key="14">
    <source>
        <dbReference type="Pfam" id="PF01292"/>
    </source>
</evidence>
<comment type="subcellular location">
    <subcellularLocation>
        <location evidence="2">Cell membrane</location>
        <topology evidence="2">Multi-pass membrane protein</topology>
    </subcellularLocation>
</comment>
<organism evidence="15 16">
    <name type="scientific">Acidovorax facilis</name>
    <dbReference type="NCBI Taxonomy" id="12917"/>
    <lineage>
        <taxon>Bacteria</taxon>
        <taxon>Pseudomonadati</taxon>
        <taxon>Pseudomonadota</taxon>
        <taxon>Betaproteobacteria</taxon>
        <taxon>Burkholderiales</taxon>
        <taxon>Comamonadaceae</taxon>
        <taxon>Acidovorax</taxon>
    </lineage>
</organism>
<feature type="transmembrane region" description="Helical" evidence="13">
    <location>
        <begin position="59"/>
        <end position="77"/>
    </location>
</feature>
<dbReference type="Pfam" id="PF01292">
    <property type="entry name" value="Ni_hydr_CYTB"/>
    <property type="match status" value="1"/>
</dbReference>
<reference evidence="16" key="1">
    <citation type="journal article" date="2019" name="Int. J. Syst. Evol. Microbiol.">
        <title>The Global Catalogue of Microorganisms (GCM) 10K type strain sequencing project: providing services to taxonomists for standard genome sequencing and annotation.</title>
        <authorList>
            <consortium name="The Broad Institute Genomics Platform"/>
            <consortium name="The Broad Institute Genome Sequencing Center for Infectious Disease"/>
            <person name="Wu L."/>
            <person name="Ma J."/>
        </authorList>
    </citation>
    <scope>NUCLEOTIDE SEQUENCE [LARGE SCALE GENOMIC DNA]</scope>
    <source>
        <strain evidence="16">CCUG 2113</strain>
    </source>
</reference>
<comment type="similarity">
    <text evidence="12">Belongs to the cytochrome b561 family.</text>
</comment>
<accession>A0ABV8D531</accession>
<evidence type="ECO:0000256" key="8">
    <source>
        <dbReference type="ARBA" id="ARBA00022982"/>
    </source>
</evidence>
<dbReference type="EMBL" id="JBHSAJ010000004">
    <property type="protein sequence ID" value="MFC3933660.1"/>
    <property type="molecule type" value="Genomic_DNA"/>
</dbReference>